<protein>
    <recommendedName>
        <fullName evidence="2">Mediator of RNA polymerase II transcription subunit 25</fullName>
    </recommendedName>
</protein>
<gene>
    <name evidence="4" type="ORF">Lalb_Chr14g0371321</name>
</gene>
<sequence>MGNGLEGQRWLAIVVDGMTKLAPYWSEIFSLYLQKIVRCFCAKSQEQGAMTRTCKLGFVMYNTNSESGFDIQSIDWTTDMNSFLKTISCLHFNGNAFNQYAMAEGLAEALVMYTRPFNATSTAQDYYNGERHCVLVTIGNPIPLKMSVSVPMVQEGKLVLGKQLETNVDFLKVAQIFKELATSFSVISPSQHAIFGQLFNLGNNIAEMENAPFSNYKVDELLVMISKNFKEAHEAIYEKGLVHDSMKRSLESMRTRDITFTKLLTSVLPESEDLFSIREETIKSAKAVRPKEVRSVTSFMESQVIEVNQNSITNASSSTTNACEDTKGELEVNNNDIGQPSKKPKTCINLDPLTGLILPPQLSFDGVIDPFGEEQTNFTLKMDSYMDALKAVEAELDKPMEGGGGGGNNDNGVQISPLVFPKAPSTTSRELMEFPKSGLLLNEPRINAGVMNYFTIGNNSTSALLPHQNSSTLWHTSPQQARNVYGNSFYPNVSGNSLFGGGSSNNSHFGGGSSNNSLFGRSMSNSLSGGGSSSNSHFGGGSTTNSLFGGGSSTNSNTHFVVGSKELFPSDFGTRNINLLPSVPRNIADVTGPQSLFMPLPSTRDFDDYVQMAWEGQIGGSIKLGGKMYHDKGQGFRRPTSSFKLTFQWPITLEIIHYIPLKAVRHTQSLIQNNVDYVYFHITQHNNLRLYDHLIKNDMCARINVPSQTLILTPTEKELYYVGTVFQGGIAFVEP</sequence>
<evidence type="ECO:0000256" key="2">
    <source>
        <dbReference type="ARBA" id="ARBA00019694"/>
    </source>
</evidence>
<feature type="domain" description="Mediator of RNA polymerase II transcription subunit 25 von Willebrand factor type A" evidence="3">
    <location>
        <begin position="11"/>
        <end position="219"/>
    </location>
</feature>
<dbReference type="Pfam" id="PF11265">
    <property type="entry name" value="Med25_VWA"/>
    <property type="match status" value="1"/>
</dbReference>
<comment type="caution">
    <text evidence="4">The sequence shown here is derived from an EMBL/GenBank/DDBJ whole genome shotgun (WGS) entry which is preliminary data.</text>
</comment>
<dbReference type="GO" id="GO:0045944">
    <property type="term" value="P:positive regulation of transcription by RNA polymerase II"/>
    <property type="evidence" value="ECO:0007669"/>
    <property type="project" value="TreeGrafter"/>
</dbReference>
<evidence type="ECO:0000313" key="4">
    <source>
        <dbReference type="EMBL" id="KAE9600288.1"/>
    </source>
</evidence>
<comment type="similarity">
    <text evidence="1">Belongs to the Mediator complex subunit 25 family.</text>
</comment>
<dbReference type="AlphaFoldDB" id="A0A6A4PFL2"/>
<proteinExistence type="inferred from homology"/>
<name>A0A6A4PFL2_LUPAL</name>
<evidence type="ECO:0000256" key="1">
    <source>
        <dbReference type="ARBA" id="ARBA00009102"/>
    </source>
</evidence>
<reference evidence="5" key="1">
    <citation type="journal article" date="2020" name="Nat. Commun.">
        <title>Genome sequence of the cluster root forming white lupin.</title>
        <authorList>
            <person name="Hufnagel B."/>
            <person name="Marques A."/>
            <person name="Soriano A."/>
            <person name="Marques L."/>
            <person name="Divol F."/>
            <person name="Doumas P."/>
            <person name="Sallet E."/>
            <person name="Mancinotti D."/>
            <person name="Carrere S."/>
            <person name="Marande W."/>
            <person name="Arribat S."/>
            <person name="Keller J."/>
            <person name="Huneau C."/>
            <person name="Blein T."/>
            <person name="Aime D."/>
            <person name="Laguerre M."/>
            <person name="Taylor J."/>
            <person name="Schubert V."/>
            <person name="Nelson M."/>
            <person name="Geu-Flores F."/>
            <person name="Crespi M."/>
            <person name="Gallardo-Guerrero K."/>
            <person name="Delaux P.-M."/>
            <person name="Salse J."/>
            <person name="Berges H."/>
            <person name="Guyot R."/>
            <person name="Gouzy J."/>
            <person name="Peret B."/>
        </authorList>
    </citation>
    <scope>NUCLEOTIDE SEQUENCE [LARGE SCALE GENOMIC DNA]</scope>
    <source>
        <strain evidence="5">cv. Amiga</strain>
    </source>
</reference>
<dbReference type="EMBL" id="WOCE01000014">
    <property type="protein sequence ID" value="KAE9600288.1"/>
    <property type="molecule type" value="Genomic_DNA"/>
</dbReference>
<keyword evidence="5" id="KW-1185">Reference proteome</keyword>
<dbReference type="OrthoDB" id="1742807at2759"/>
<dbReference type="GO" id="GO:0016592">
    <property type="term" value="C:mediator complex"/>
    <property type="evidence" value="ECO:0007669"/>
    <property type="project" value="TreeGrafter"/>
</dbReference>
<dbReference type="InterPro" id="IPR021419">
    <property type="entry name" value="Mediator_Med25_VWA"/>
</dbReference>
<dbReference type="PANTHER" id="PTHR12433">
    <property type="entry name" value="MEDIATOR OF RNA POLYMERASE II TRANSCRIPTION SUBUNIT 25"/>
    <property type="match status" value="1"/>
</dbReference>
<dbReference type="GO" id="GO:0005667">
    <property type="term" value="C:transcription regulator complex"/>
    <property type="evidence" value="ECO:0007669"/>
    <property type="project" value="TreeGrafter"/>
</dbReference>
<evidence type="ECO:0000259" key="3">
    <source>
        <dbReference type="Pfam" id="PF11265"/>
    </source>
</evidence>
<dbReference type="Proteomes" id="UP000447434">
    <property type="component" value="Chromosome 14"/>
</dbReference>
<dbReference type="PANTHER" id="PTHR12433:SF12">
    <property type="entry name" value="MEDIATOR OF RNA POLYMERASE II TRANSCRIPTION SUBUNIT 25"/>
    <property type="match status" value="1"/>
</dbReference>
<evidence type="ECO:0000313" key="5">
    <source>
        <dbReference type="Proteomes" id="UP000447434"/>
    </source>
</evidence>
<accession>A0A6A4PFL2</accession>
<organism evidence="4 5">
    <name type="scientific">Lupinus albus</name>
    <name type="common">White lupine</name>
    <name type="synonym">Lupinus termis</name>
    <dbReference type="NCBI Taxonomy" id="3870"/>
    <lineage>
        <taxon>Eukaryota</taxon>
        <taxon>Viridiplantae</taxon>
        <taxon>Streptophyta</taxon>
        <taxon>Embryophyta</taxon>
        <taxon>Tracheophyta</taxon>
        <taxon>Spermatophyta</taxon>
        <taxon>Magnoliopsida</taxon>
        <taxon>eudicotyledons</taxon>
        <taxon>Gunneridae</taxon>
        <taxon>Pentapetalae</taxon>
        <taxon>rosids</taxon>
        <taxon>fabids</taxon>
        <taxon>Fabales</taxon>
        <taxon>Fabaceae</taxon>
        <taxon>Papilionoideae</taxon>
        <taxon>50 kb inversion clade</taxon>
        <taxon>genistoids sensu lato</taxon>
        <taxon>core genistoids</taxon>
        <taxon>Genisteae</taxon>
        <taxon>Lupinus</taxon>
    </lineage>
</organism>